<sequence>MAFGNIFLLLLTLGKATSVEFPLKFNRNCFVNFVFEEHEYTEYPTELEIPTILNRIVADENYNHSFTIHDVSHLNYSFDMDKLAFEDQLAISDGYFRFISKYRSICDIFLLLTTSFNATTTAIQQSGHGTLDNTLFLVNTKPLDIMEISVFCYYCPDSIGHLHALETSKKPKFSNVLLECRKWNKNGYQQSIQILVQYGFSEKTAEPLKHLIGTVDHNIRMYDAEEETEVYWHLSVKQISASNLVMRNILAATREIYMLLDQTQMWAIYCMESSNLVKISWDIHLRVFDFPSWICVGIVVLGMFLHWTYDSGISTDFVSFEHPKSLNEIHKSGCRLWADQLRVTRNALDALEQQGFALKGVAVKPISEILSKQDSFEFSLIPRERVEEMAKYKLLLPSGMQASYYFPSLSYALSIKELLVVETNFVCGTVSIASRYGFQMVDAYVFRGYLSKRMLNLYLLFQESGLFVHFKKLISFQKSLVDNLNVDDMSTVLSSKTLAMRTPLGILCLGYFVMNLVLLICNVVYRAHLIWSAVVKTLKDLYVLVSHTFVPVSQVTNFEN</sequence>
<protein>
    <submittedName>
        <fullName evidence="3">Uncharacterized protein</fullName>
    </submittedName>
</protein>
<keyword evidence="1" id="KW-0472">Membrane</keyword>
<organism evidence="3 4">
    <name type="scientific">Orchesella dallaii</name>
    <dbReference type="NCBI Taxonomy" id="48710"/>
    <lineage>
        <taxon>Eukaryota</taxon>
        <taxon>Metazoa</taxon>
        <taxon>Ecdysozoa</taxon>
        <taxon>Arthropoda</taxon>
        <taxon>Hexapoda</taxon>
        <taxon>Collembola</taxon>
        <taxon>Entomobryomorpha</taxon>
        <taxon>Entomobryoidea</taxon>
        <taxon>Orchesellidae</taxon>
        <taxon>Orchesellinae</taxon>
        <taxon>Orchesella</taxon>
    </lineage>
</organism>
<keyword evidence="4" id="KW-1185">Reference proteome</keyword>
<keyword evidence="2" id="KW-0732">Signal</keyword>
<dbReference type="Proteomes" id="UP001642540">
    <property type="component" value="Unassembled WGS sequence"/>
</dbReference>
<evidence type="ECO:0000256" key="2">
    <source>
        <dbReference type="SAM" id="SignalP"/>
    </source>
</evidence>
<feature type="chain" id="PRO_5045352803" evidence="2">
    <location>
        <begin position="19"/>
        <end position="560"/>
    </location>
</feature>
<feature type="transmembrane region" description="Helical" evidence="1">
    <location>
        <begin position="504"/>
        <end position="525"/>
    </location>
</feature>
<evidence type="ECO:0000313" key="3">
    <source>
        <dbReference type="EMBL" id="CAL8067976.1"/>
    </source>
</evidence>
<proteinExistence type="predicted"/>
<keyword evidence="1" id="KW-0812">Transmembrane</keyword>
<keyword evidence="1" id="KW-1133">Transmembrane helix</keyword>
<dbReference type="EMBL" id="CAXLJM020000001">
    <property type="protein sequence ID" value="CAL8067976.1"/>
    <property type="molecule type" value="Genomic_DNA"/>
</dbReference>
<accession>A0ABP1PJR0</accession>
<reference evidence="3 4" key="1">
    <citation type="submission" date="2024-08" db="EMBL/GenBank/DDBJ databases">
        <authorList>
            <person name="Cucini C."/>
            <person name="Frati F."/>
        </authorList>
    </citation>
    <scope>NUCLEOTIDE SEQUENCE [LARGE SCALE GENOMIC DNA]</scope>
</reference>
<evidence type="ECO:0000256" key="1">
    <source>
        <dbReference type="SAM" id="Phobius"/>
    </source>
</evidence>
<name>A0ABP1PJR0_9HEXA</name>
<feature type="signal peptide" evidence="2">
    <location>
        <begin position="1"/>
        <end position="18"/>
    </location>
</feature>
<evidence type="ECO:0000313" key="4">
    <source>
        <dbReference type="Proteomes" id="UP001642540"/>
    </source>
</evidence>
<gene>
    <name evidence="3" type="ORF">ODALV1_LOCUS52</name>
</gene>
<comment type="caution">
    <text evidence="3">The sequence shown here is derived from an EMBL/GenBank/DDBJ whole genome shotgun (WGS) entry which is preliminary data.</text>
</comment>